<reference evidence="1 2" key="1">
    <citation type="submission" date="2017-04" db="EMBL/GenBank/DDBJ databases">
        <authorList>
            <person name="Afonso C.L."/>
            <person name="Miller P.J."/>
            <person name="Scott M.A."/>
            <person name="Spackman E."/>
            <person name="Goraichik I."/>
            <person name="Dimitrov K.M."/>
            <person name="Suarez D.L."/>
            <person name="Swayne D.E."/>
        </authorList>
    </citation>
    <scope>NUCLEOTIDE SEQUENCE [LARGE SCALE GENOMIC DNA]</scope>
    <source>
        <strain evidence="1">LMG 28154</strain>
    </source>
</reference>
<evidence type="ECO:0000313" key="2">
    <source>
        <dbReference type="Proteomes" id="UP000198460"/>
    </source>
</evidence>
<dbReference type="EMBL" id="FXAN01000109">
    <property type="protein sequence ID" value="SMG02693.1"/>
    <property type="molecule type" value="Genomic_DNA"/>
</dbReference>
<accession>A0A238HCH3</accession>
<organism evidence="1 2">
    <name type="scientific">Burkholderia singularis</name>
    <dbReference type="NCBI Taxonomy" id="1503053"/>
    <lineage>
        <taxon>Bacteria</taxon>
        <taxon>Pseudomonadati</taxon>
        <taxon>Pseudomonadota</taxon>
        <taxon>Betaproteobacteria</taxon>
        <taxon>Burkholderiales</taxon>
        <taxon>Burkholderiaceae</taxon>
        <taxon>Burkholderia</taxon>
        <taxon>pseudomallei group</taxon>
    </lineage>
</organism>
<evidence type="ECO:0000313" key="1">
    <source>
        <dbReference type="EMBL" id="SMG02693.1"/>
    </source>
</evidence>
<dbReference type="AlphaFoldDB" id="A0A238HCH3"/>
<name>A0A238HCH3_9BURK</name>
<protein>
    <submittedName>
        <fullName evidence="1">Transcriptional regulatory protein</fullName>
    </submittedName>
</protein>
<proteinExistence type="predicted"/>
<gene>
    <name evidence="1" type="ORF">BSIN_2619</name>
</gene>
<dbReference type="Proteomes" id="UP000198460">
    <property type="component" value="Unassembled WGS sequence"/>
</dbReference>
<sequence>MSFDVVVEALSLDLPLSLVARGAGLGVAAVSALARNPHRAALKVIEAPGIAPGIHVWLVHGVLPGRQMCPVELLRDQWSAVLEAENGAPTASVARLPAH</sequence>